<organism evidence="10 11">
    <name type="scientific">Alloacidobacterium dinghuense</name>
    <dbReference type="NCBI Taxonomy" id="2763107"/>
    <lineage>
        <taxon>Bacteria</taxon>
        <taxon>Pseudomonadati</taxon>
        <taxon>Acidobacteriota</taxon>
        <taxon>Terriglobia</taxon>
        <taxon>Terriglobales</taxon>
        <taxon>Acidobacteriaceae</taxon>
        <taxon>Alloacidobacterium</taxon>
    </lineage>
</organism>
<evidence type="ECO:0000256" key="3">
    <source>
        <dbReference type="ARBA" id="ARBA00022723"/>
    </source>
</evidence>
<dbReference type="InterPro" id="IPR000868">
    <property type="entry name" value="Isochorismatase-like_dom"/>
</dbReference>
<evidence type="ECO:0000256" key="8">
    <source>
        <dbReference type="ARBA" id="ARBA00072277"/>
    </source>
</evidence>
<dbReference type="GO" id="GO:0019363">
    <property type="term" value="P:pyridine nucleotide biosynthetic process"/>
    <property type="evidence" value="ECO:0007669"/>
    <property type="project" value="UniProtKB-KW"/>
</dbReference>
<evidence type="ECO:0000256" key="4">
    <source>
        <dbReference type="ARBA" id="ARBA00022801"/>
    </source>
</evidence>
<evidence type="ECO:0000256" key="7">
    <source>
        <dbReference type="ARBA" id="ARBA00043224"/>
    </source>
</evidence>
<evidence type="ECO:0000259" key="9">
    <source>
        <dbReference type="Pfam" id="PF00857"/>
    </source>
</evidence>
<evidence type="ECO:0000256" key="1">
    <source>
        <dbReference type="ARBA" id="ARBA00006336"/>
    </source>
</evidence>
<dbReference type="KEGG" id="adin:H7849_14330"/>
<dbReference type="FunFam" id="3.40.50.850:FF:000006">
    <property type="entry name" value="Bifunctional pyrazinamidase/nicotinamidase"/>
    <property type="match status" value="1"/>
</dbReference>
<sequence length="208" mass="23331">MKITDRDALLIIDVQNDFCPGGALPVPHGDEVVPVINRLSPQFHCVVLTQDWHPREQLSFASRHGKEPFSTTQVAYGEQTLWPDHCIEGTEGAAFHKDLDTTRARLILRKGFRQEIDSYSAFQENDRVTKTGLAGYLREWEIERVFLAGLAYDYCVRHSAVEARAAGFEAVVIEDACRAIGLNDSVEVTRKEFSRCGVAQVRVADILV</sequence>
<dbReference type="NCBIfam" id="NF008623">
    <property type="entry name" value="PRK11609.1"/>
    <property type="match status" value="1"/>
</dbReference>
<evidence type="ECO:0000256" key="5">
    <source>
        <dbReference type="ARBA" id="ARBA00037900"/>
    </source>
</evidence>
<keyword evidence="3" id="KW-0479">Metal-binding</keyword>
<dbReference type="InterPro" id="IPR052347">
    <property type="entry name" value="Isochorismatase_Nicotinamidase"/>
</dbReference>
<evidence type="ECO:0000256" key="6">
    <source>
        <dbReference type="ARBA" id="ARBA00039017"/>
    </source>
</evidence>
<keyword evidence="4 10" id="KW-0378">Hydrolase</keyword>
<evidence type="ECO:0000313" key="10">
    <source>
        <dbReference type="EMBL" id="QNI34993.1"/>
    </source>
</evidence>
<name>A0A7G8BR23_9BACT</name>
<dbReference type="Pfam" id="PF00857">
    <property type="entry name" value="Isochorismatase"/>
    <property type="match status" value="1"/>
</dbReference>
<feature type="domain" description="Isochorismatase-like" evidence="9">
    <location>
        <begin position="8"/>
        <end position="184"/>
    </location>
</feature>
<dbReference type="Proteomes" id="UP000515312">
    <property type="component" value="Chromosome"/>
</dbReference>
<dbReference type="EC" id="3.5.1.19" evidence="6"/>
<comment type="pathway">
    <text evidence="5">Cofactor biosynthesis; nicotinate biosynthesis; nicotinate from nicotinamide: step 1/1.</text>
</comment>
<gene>
    <name evidence="10" type="primary">pncA</name>
    <name evidence="10" type="ORF">H7849_14330</name>
</gene>
<dbReference type="Gene3D" id="3.40.50.850">
    <property type="entry name" value="Isochorismatase-like"/>
    <property type="match status" value="1"/>
</dbReference>
<keyword evidence="2" id="KW-0662">Pyridine nucleotide biosynthesis</keyword>
<dbReference type="GO" id="GO:0046872">
    <property type="term" value="F:metal ion binding"/>
    <property type="evidence" value="ECO:0007669"/>
    <property type="project" value="UniProtKB-KW"/>
</dbReference>
<dbReference type="PANTHER" id="PTHR11080">
    <property type="entry name" value="PYRAZINAMIDASE/NICOTINAMIDASE"/>
    <property type="match status" value="1"/>
</dbReference>
<evidence type="ECO:0000313" key="11">
    <source>
        <dbReference type="Proteomes" id="UP000515312"/>
    </source>
</evidence>
<dbReference type="InterPro" id="IPR036380">
    <property type="entry name" value="Isochorismatase-like_sf"/>
</dbReference>
<accession>A0A7G8BR23</accession>
<dbReference type="SUPFAM" id="SSF52499">
    <property type="entry name" value="Isochorismatase-like hydrolases"/>
    <property type="match status" value="1"/>
</dbReference>
<evidence type="ECO:0000256" key="2">
    <source>
        <dbReference type="ARBA" id="ARBA00022642"/>
    </source>
</evidence>
<reference evidence="10 11" key="1">
    <citation type="submission" date="2020-08" db="EMBL/GenBank/DDBJ databases">
        <title>Edaphobacter telluris sp. nov. and Acidobacterium dinghuensis sp. nov., two acidobacteria isolated from forest soil.</title>
        <authorList>
            <person name="Fu J."/>
            <person name="Qiu L."/>
        </authorList>
    </citation>
    <scope>NUCLEOTIDE SEQUENCE [LARGE SCALE GENOMIC DNA]</scope>
    <source>
        <strain evidence="10">4Y35</strain>
    </source>
</reference>
<proteinExistence type="inferred from homology"/>
<protein>
    <recommendedName>
        <fullName evidence="8">Nicotinamidase</fullName>
        <ecNumber evidence="6">3.5.1.19</ecNumber>
    </recommendedName>
    <alternativeName>
        <fullName evidence="7">Nicotinamide deamidase</fullName>
    </alternativeName>
</protein>
<dbReference type="AlphaFoldDB" id="A0A7G8BR23"/>
<dbReference type="GO" id="GO:0008936">
    <property type="term" value="F:nicotinamidase activity"/>
    <property type="evidence" value="ECO:0007669"/>
    <property type="project" value="UniProtKB-EC"/>
</dbReference>
<dbReference type="EMBL" id="CP060394">
    <property type="protein sequence ID" value="QNI34993.1"/>
    <property type="molecule type" value="Genomic_DNA"/>
</dbReference>
<comment type="similarity">
    <text evidence="1">Belongs to the isochorismatase family.</text>
</comment>
<dbReference type="PANTHER" id="PTHR11080:SF2">
    <property type="entry name" value="LD05707P"/>
    <property type="match status" value="1"/>
</dbReference>
<dbReference type="CDD" id="cd01011">
    <property type="entry name" value="nicotinamidase"/>
    <property type="match status" value="1"/>
</dbReference>
<keyword evidence="11" id="KW-1185">Reference proteome</keyword>